<evidence type="ECO:0000313" key="3">
    <source>
        <dbReference type="Proteomes" id="UP000193675"/>
    </source>
</evidence>
<dbReference type="Pfam" id="PF12973">
    <property type="entry name" value="Cupin_7"/>
    <property type="match status" value="2"/>
</dbReference>
<feature type="domain" description="ChrR-like cupin" evidence="1">
    <location>
        <begin position="9"/>
        <end position="112"/>
    </location>
</feature>
<dbReference type="Proteomes" id="UP000193675">
    <property type="component" value="Unassembled WGS sequence"/>
</dbReference>
<dbReference type="AlphaFoldDB" id="A0A1X0ZU47"/>
<protein>
    <submittedName>
        <fullName evidence="2">Anti-sigma factor</fullName>
    </submittedName>
</protein>
<name>A0A1X0ZU47_PSEPU</name>
<dbReference type="CDD" id="cd20303">
    <property type="entry name" value="cupin_ChrR_1"/>
    <property type="match status" value="1"/>
</dbReference>
<dbReference type="Gene3D" id="2.60.120.10">
    <property type="entry name" value="Jelly Rolls"/>
    <property type="match status" value="1"/>
</dbReference>
<dbReference type="SUPFAM" id="SSF51182">
    <property type="entry name" value="RmlC-like cupins"/>
    <property type="match status" value="2"/>
</dbReference>
<proteinExistence type="predicted"/>
<dbReference type="InterPro" id="IPR014710">
    <property type="entry name" value="RmlC-like_jellyroll"/>
</dbReference>
<evidence type="ECO:0000259" key="1">
    <source>
        <dbReference type="Pfam" id="PF12973"/>
    </source>
</evidence>
<comment type="caution">
    <text evidence="2">The sequence shown here is derived from an EMBL/GenBank/DDBJ whole genome shotgun (WGS) entry which is preliminary data.</text>
</comment>
<dbReference type="InterPro" id="IPR011051">
    <property type="entry name" value="RmlC_Cupin_sf"/>
</dbReference>
<dbReference type="OrthoDB" id="9801227at2"/>
<gene>
    <name evidence="2" type="ORF">B7H17_17035</name>
</gene>
<organism evidence="2 3">
    <name type="scientific">Pseudomonas putida</name>
    <name type="common">Arthrobacter siderocapsulatus</name>
    <dbReference type="NCBI Taxonomy" id="303"/>
    <lineage>
        <taxon>Bacteria</taxon>
        <taxon>Pseudomonadati</taxon>
        <taxon>Pseudomonadota</taxon>
        <taxon>Gammaproteobacteria</taxon>
        <taxon>Pseudomonadales</taxon>
        <taxon>Pseudomonadaceae</taxon>
        <taxon>Pseudomonas</taxon>
    </lineage>
</organism>
<sequence>MLVNADFSRRATVSPDDYQWVPSPQQGVERVMLDRLGGERARATSIVRYAPGSHFPPHGHPGGEEVLVLSGTFSEGDVHYPAGYYLRNPPGSAHRPSSAEGAIIFVKLWQMQPDERTPVRIDTRDAANWQMQGGRKVCPLFANDTERVSLQRLPPGAPLFDGGVASAEWLVVSGRLETADGAFEQGSWMRLPQGVYPDMLAGERGAVVYLKTGHLPPIR</sequence>
<dbReference type="RefSeq" id="WP_084857878.1">
    <property type="nucleotide sequence ID" value="NZ_NBWC01000024.1"/>
</dbReference>
<dbReference type="InterPro" id="IPR025979">
    <property type="entry name" value="ChrR-like_cupin_dom"/>
</dbReference>
<reference evidence="2 3" key="1">
    <citation type="submission" date="2017-04" db="EMBL/GenBank/DDBJ databases">
        <title>Presence of VIM-2 positive Pseudomonas species in chickens and their surrounding environment.</title>
        <authorList>
            <person name="Zhang R."/>
        </authorList>
    </citation>
    <scope>NUCLEOTIDE SEQUENCE [LARGE SCALE GENOMIC DNA]</scope>
    <source>
        <strain evidence="2 3">DZ-C18</strain>
    </source>
</reference>
<feature type="domain" description="ChrR-like cupin" evidence="1">
    <location>
        <begin position="120"/>
        <end position="215"/>
    </location>
</feature>
<accession>A0A1X0ZU47</accession>
<dbReference type="EMBL" id="NBWC01000024">
    <property type="protein sequence ID" value="ORL63051.1"/>
    <property type="molecule type" value="Genomic_DNA"/>
</dbReference>
<evidence type="ECO:0000313" key="2">
    <source>
        <dbReference type="EMBL" id="ORL63051.1"/>
    </source>
</evidence>